<protein>
    <submittedName>
        <fullName evidence="1">DNA-binding protein</fullName>
    </submittedName>
</protein>
<keyword evidence="2" id="KW-1185">Reference proteome</keyword>
<proteinExistence type="predicted"/>
<organism evidence="1 2">
    <name type="scientific">Dolichospermum flos-aquae UHCC 0037</name>
    <dbReference type="NCBI Taxonomy" id="2590026"/>
    <lineage>
        <taxon>Bacteria</taxon>
        <taxon>Bacillati</taxon>
        <taxon>Cyanobacteriota</taxon>
        <taxon>Cyanophyceae</taxon>
        <taxon>Nostocales</taxon>
        <taxon>Aphanizomenonaceae</taxon>
        <taxon>Dolichospermum</taxon>
    </lineage>
</organism>
<dbReference type="EMBL" id="VILF01000005">
    <property type="protein sequence ID" value="MTJ45184.1"/>
    <property type="molecule type" value="Genomic_DNA"/>
</dbReference>
<dbReference type="Proteomes" id="UP001517388">
    <property type="component" value="Unassembled WGS sequence"/>
</dbReference>
<name>A0ACC7SBH7_DOLFA</name>
<evidence type="ECO:0000313" key="2">
    <source>
        <dbReference type="Proteomes" id="UP001517388"/>
    </source>
</evidence>
<gene>
    <name evidence="1" type="ORF">FJR39_19395</name>
</gene>
<accession>A0ACC7SBH7</accession>
<comment type="caution">
    <text evidence="1">The sequence shown here is derived from an EMBL/GenBank/DDBJ whole genome shotgun (WGS) entry which is preliminary data.</text>
</comment>
<keyword evidence="1" id="KW-0238">DNA-binding</keyword>
<sequence length="749" mass="83909">MNIDLIGYRQKAGLKQVDIANALNISTEEVDAYEKAPNTVPMGLLFQWLQILGVDPSTALTPPSAQLKGIDPGSPYTELYRRLNLLDQYIDSTPPIDKLDIPTPPNTPNDLKKQLKRYRKKPNLVLTGGFDAGKSHLANTMLGTKNLPVGYQPATRVITFVRHVEDRPQWCEDDVLIVNDDFWLKDEKGKLILDFLLLDDEERFEKYCIQSGSFEVLQKYGVHGENEDIAAHAAVVYINSPLLKACNLIDLPGFSDQPDEVSKDVEKANSAAQIADIVIYASPAKGHINGQDMLRLSNLLSLLPAPENECKNFPTLGNLFIVATHADPSISNEQLQKIPIGAARRLYKQLNEGVLKNRRELIKRDISQQDLQSRFFTFWAERPDRCQGLFNDFTKLVGEFLPQTVMFRVEREINAIKEANIDKCAKAIEAYQKTLDDIDSRRKQLEALKENEETRKKETQNKRDYVIKLINNLKKDTHTSFKEYTNKILTVDAVEGIIRNQYDDKKEAKEGISGYLIGKIQHKLEKTIKLNSDKLTPAIEDFLGSYQEALLKLPNFDISMEIPFDTKGAFLGGLAGLGSIGALSVWAAALGNLGGYILVAKLVSLLSALGISIGGGTAAVIAFVAAIGGPIVLGIGIAAALASLAWSLFGESWQKRLAKQTVKYFQEQNINDKFANGIDEFWKDTTKGFNQGADAVEKSWQQYINHLREITSPEMDSKERIEEIIKILEELQNFFKQIPWVSFNLKDCM</sequence>
<reference evidence="2" key="1">
    <citation type="journal article" date="2020" name="Toxins">
        <title>Phylogenomic Analysis of Secondary Metabolism in the Toxic Cyanobacterial Genera Anabaena, Dolichospermum and Aphanizomenon.</title>
        <authorList>
            <person name="Oesterholm J."/>
            <person name="Popin R.V."/>
            <person name="Fewer D.P."/>
            <person name="Sivonen K."/>
        </authorList>
    </citation>
    <scope>NUCLEOTIDE SEQUENCE [LARGE SCALE GENOMIC DNA]</scope>
    <source>
        <strain evidence="2">UHCC 0037</strain>
    </source>
</reference>
<evidence type="ECO:0000313" key="1">
    <source>
        <dbReference type="EMBL" id="MTJ45184.1"/>
    </source>
</evidence>